<feature type="region of interest" description="Disordered" evidence="5">
    <location>
        <begin position="774"/>
        <end position="899"/>
    </location>
</feature>
<feature type="compositionally biased region" description="Polar residues" evidence="5">
    <location>
        <begin position="642"/>
        <end position="654"/>
    </location>
</feature>
<dbReference type="AlphaFoldDB" id="A0A0D2ML77"/>
<dbReference type="EC" id="2.7.-.-" evidence="4"/>
<dbReference type="OMA" id="HIIPEWM"/>
<dbReference type="Proteomes" id="UP000054270">
    <property type="component" value="Unassembled WGS sequence"/>
</dbReference>
<dbReference type="OrthoDB" id="2573163at2759"/>
<feature type="region of interest" description="Disordered" evidence="5">
    <location>
        <begin position="1059"/>
        <end position="1094"/>
    </location>
</feature>
<dbReference type="Gene3D" id="3.30.470.160">
    <property type="entry name" value="Inositol polyphosphate kinase"/>
    <property type="match status" value="1"/>
</dbReference>
<name>A0A0D2ML77_HYPSF</name>
<feature type="region of interest" description="Disordered" evidence="5">
    <location>
        <begin position="541"/>
        <end position="579"/>
    </location>
</feature>
<feature type="compositionally biased region" description="Low complexity" evidence="5">
    <location>
        <begin position="123"/>
        <end position="138"/>
    </location>
</feature>
<feature type="region of interest" description="Disordered" evidence="5">
    <location>
        <begin position="304"/>
        <end position="430"/>
    </location>
</feature>
<evidence type="ECO:0000313" key="7">
    <source>
        <dbReference type="Proteomes" id="UP000054270"/>
    </source>
</evidence>
<reference evidence="7" key="1">
    <citation type="submission" date="2014-04" db="EMBL/GenBank/DDBJ databases">
        <title>Evolutionary Origins and Diversification of the Mycorrhizal Mutualists.</title>
        <authorList>
            <consortium name="DOE Joint Genome Institute"/>
            <consortium name="Mycorrhizal Genomics Consortium"/>
            <person name="Kohler A."/>
            <person name="Kuo A."/>
            <person name="Nagy L.G."/>
            <person name="Floudas D."/>
            <person name="Copeland A."/>
            <person name="Barry K.W."/>
            <person name="Cichocki N."/>
            <person name="Veneault-Fourrey C."/>
            <person name="LaButti K."/>
            <person name="Lindquist E.A."/>
            <person name="Lipzen A."/>
            <person name="Lundell T."/>
            <person name="Morin E."/>
            <person name="Murat C."/>
            <person name="Riley R."/>
            <person name="Ohm R."/>
            <person name="Sun H."/>
            <person name="Tunlid A."/>
            <person name="Henrissat B."/>
            <person name="Grigoriev I.V."/>
            <person name="Hibbett D.S."/>
            <person name="Martin F."/>
        </authorList>
    </citation>
    <scope>NUCLEOTIDE SEQUENCE [LARGE SCALE GENOMIC DNA]</scope>
    <source>
        <strain evidence="7">FD-334 SS-4</strain>
    </source>
</reference>
<sequence>MAAARHAKQQQYYFPLSPPSSGNVTAHSSPRLSPTHIPHAPGVDDLFRPPSFRQSHSLTSVRSGKQRAISNTSDSDGYNTEKTSVHNSSRKTMSRALTLPSGVVPTLKNSLNRSPTKAIRPLSRNSSISSSDSASSSSTPTDGETLPAHPGSGMGRKVAATLQLFKETSGPSEEQAVGEPSSSRTEALGTRRVEPFREVEDVAEAFEFVKRSEWPDRESAAVRRERSMTTLERVKTRESINNDQHPSDMTFSLREQPINDVAQWRRDLVLSRGRRRERAGDDITGETDLRSEIPLSTINNLHESSPIYIRPRSRAYPPSPSPSRSPSSRISLPLHVTESSCPEPVLPTLPSIRTTPRHSRSPTPVRAAHLPESYSAPISPHEQLSPWSTDDESNWETASGTSAAASNASTYGHTDGEDDQISSALSHHSSNDFDRHSRLFTLNDGEMLNNAPLKALDDETLALDINLSEDRLPHIPLRPFRNQVGGHSAIYKFTKQAVCKPLVSRENLFYESVEREAPPLLGFIPRYLGVMLVSYRRVTKPPNADHHNLATPRPHGRRSIGDASSPDTIRASPSMGVSGDTVEESIFEGLTDTDEAEMPEVVLDRNRHIIPEWMLRGGRNRSLSYSNLAGSSFIAQRRLQSTQLPRGTASSPDLATSPPPEYSALRPSPLSTYPPFGTAVDTDAPTPVNSPNQVTHAFPSCLVERSATAQHRTGPAIREDGGVPSRPTMRPFVSESVVPGSHWFGGTGSTVVNTKLKDHVFSTVLRRFRKRVGHRSAGYPRTEDEGDVADAESDPSAHRLARPRRKLFRHSEKTLSSEEGPDPSLRRIQSTSTLRSPEKRTHFPEGAQRPFPGQDYRTDLLSQNPPANTSGIYVPGRSRSRSLDANRTPIPPQRPVSGKAIHEQMESEPPVTRQNHFILMEDLTGRLKHPCVIDLKMGTRQYGIDATSVKKKSQRKKCDRTTSRSLGVRVCGMQVWNNVTGSYITQDKYNGRDVRPEEFDAVLRSFLFDGECLLAYQIPVLLQKLYVLAHIIYRLKSYRFYGCSVLLIYDGDKESQEAFRSSMLENPSSRSKRGESLERRSQSQSHDRTPLRRSHSEDLLFGSVAKRSSGRRKRGEINVRIVDFAHTTTGRDWLPYSEASVRQRPHEVFSSSKGYQAEVDPESGLIYARFPPHYPDQPDRGFLLGLKNLTTSLEQIWNEERIHLKKAGRDDPSVSQLPPLSLDGKEIFNEIFDEEDSGMIST</sequence>
<feature type="compositionally biased region" description="Low complexity" evidence="5">
    <location>
        <begin position="306"/>
        <end position="316"/>
    </location>
</feature>
<feature type="region of interest" description="Disordered" evidence="5">
    <location>
        <begin position="707"/>
        <end position="726"/>
    </location>
</feature>
<gene>
    <name evidence="6" type="ORF">HYPSUDRAFT_38612</name>
</gene>
<evidence type="ECO:0000256" key="2">
    <source>
        <dbReference type="ARBA" id="ARBA00022679"/>
    </source>
</evidence>
<feature type="compositionally biased region" description="Low complexity" evidence="5">
    <location>
        <begin position="397"/>
        <end position="410"/>
    </location>
</feature>
<dbReference type="PANTHER" id="PTHR12400:SF21">
    <property type="entry name" value="KINASE"/>
    <property type="match status" value="1"/>
</dbReference>
<feature type="region of interest" description="Disordered" evidence="5">
    <location>
        <begin position="168"/>
        <end position="191"/>
    </location>
</feature>
<keyword evidence="7" id="KW-1185">Reference proteome</keyword>
<dbReference type="GO" id="GO:0000824">
    <property type="term" value="F:inositol-1,4,5,6-tetrakisphosphate 3-kinase activity"/>
    <property type="evidence" value="ECO:0007669"/>
    <property type="project" value="TreeGrafter"/>
</dbReference>
<feature type="compositionally biased region" description="Basic and acidic residues" evidence="5">
    <location>
        <begin position="1072"/>
        <end position="1094"/>
    </location>
</feature>
<feature type="compositionally biased region" description="Basic residues" evidence="5">
    <location>
        <begin position="799"/>
        <end position="808"/>
    </location>
</feature>
<dbReference type="GO" id="GO:0005737">
    <property type="term" value="C:cytoplasm"/>
    <property type="evidence" value="ECO:0007669"/>
    <property type="project" value="TreeGrafter"/>
</dbReference>
<protein>
    <recommendedName>
        <fullName evidence="4">Kinase</fullName>
        <ecNumber evidence="4">2.7.-.-</ecNumber>
    </recommendedName>
</protein>
<evidence type="ECO:0000256" key="3">
    <source>
        <dbReference type="ARBA" id="ARBA00022777"/>
    </source>
</evidence>
<feature type="compositionally biased region" description="Polar residues" evidence="5">
    <location>
        <begin position="52"/>
        <end position="87"/>
    </location>
</feature>
<dbReference type="SUPFAM" id="SSF56104">
    <property type="entry name" value="SAICAR synthase-like"/>
    <property type="match status" value="1"/>
</dbReference>
<evidence type="ECO:0000256" key="5">
    <source>
        <dbReference type="SAM" id="MobiDB-lite"/>
    </source>
</evidence>
<dbReference type="GO" id="GO:0032958">
    <property type="term" value="P:inositol phosphate biosynthetic process"/>
    <property type="evidence" value="ECO:0007669"/>
    <property type="project" value="InterPro"/>
</dbReference>
<dbReference type="InterPro" id="IPR038286">
    <property type="entry name" value="IPK_sf"/>
</dbReference>
<evidence type="ECO:0000256" key="1">
    <source>
        <dbReference type="ARBA" id="ARBA00007374"/>
    </source>
</evidence>
<dbReference type="STRING" id="945553.A0A0D2ML77"/>
<proteinExistence type="inferred from homology"/>
<organism evidence="6 7">
    <name type="scientific">Hypholoma sublateritium (strain FD-334 SS-4)</name>
    <dbReference type="NCBI Taxonomy" id="945553"/>
    <lineage>
        <taxon>Eukaryota</taxon>
        <taxon>Fungi</taxon>
        <taxon>Dikarya</taxon>
        <taxon>Basidiomycota</taxon>
        <taxon>Agaricomycotina</taxon>
        <taxon>Agaricomycetes</taxon>
        <taxon>Agaricomycetidae</taxon>
        <taxon>Agaricales</taxon>
        <taxon>Agaricineae</taxon>
        <taxon>Strophariaceae</taxon>
        <taxon>Hypholoma</taxon>
    </lineage>
</organism>
<dbReference type="PANTHER" id="PTHR12400">
    <property type="entry name" value="INOSITOL POLYPHOSPHATE KINASE"/>
    <property type="match status" value="1"/>
</dbReference>
<accession>A0A0D2ML77</accession>
<dbReference type="Pfam" id="PF03770">
    <property type="entry name" value="IPK"/>
    <property type="match status" value="1"/>
</dbReference>
<dbReference type="InterPro" id="IPR005522">
    <property type="entry name" value="IPK"/>
</dbReference>
<evidence type="ECO:0000313" key="6">
    <source>
        <dbReference type="EMBL" id="KJA24563.1"/>
    </source>
</evidence>
<dbReference type="GO" id="GO:0008440">
    <property type="term" value="F:inositol-1,4,5-trisphosphate 3-kinase activity"/>
    <property type="evidence" value="ECO:0007669"/>
    <property type="project" value="TreeGrafter"/>
</dbReference>
<dbReference type="GO" id="GO:0046854">
    <property type="term" value="P:phosphatidylinositol phosphate biosynthetic process"/>
    <property type="evidence" value="ECO:0007669"/>
    <property type="project" value="TreeGrafter"/>
</dbReference>
<evidence type="ECO:0000256" key="4">
    <source>
        <dbReference type="RuleBase" id="RU363090"/>
    </source>
</evidence>
<dbReference type="GO" id="GO:0005634">
    <property type="term" value="C:nucleus"/>
    <property type="evidence" value="ECO:0007669"/>
    <property type="project" value="TreeGrafter"/>
</dbReference>
<comment type="similarity">
    <text evidence="1 4">Belongs to the inositol phosphokinase (IPK) family.</text>
</comment>
<feature type="compositionally biased region" description="Low complexity" evidence="5">
    <location>
        <begin position="324"/>
        <end position="334"/>
    </location>
</feature>
<dbReference type="EMBL" id="KN817536">
    <property type="protein sequence ID" value="KJA24563.1"/>
    <property type="molecule type" value="Genomic_DNA"/>
</dbReference>
<feature type="region of interest" description="Disordered" evidence="5">
    <location>
        <begin position="642"/>
        <end position="663"/>
    </location>
</feature>
<feature type="compositionally biased region" description="Polar residues" evidence="5">
    <location>
        <begin position="19"/>
        <end position="32"/>
    </location>
</feature>
<feature type="region of interest" description="Disordered" evidence="5">
    <location>
        <begin position="1"/>
        <end position="155"/>
    </location>
</feature>
<keyword evidence="2 4" id="KW-0808">Transferase</keyword>
<feature type="compositionally biased region" description="Acidic residues" evidence="5">
    <location>
        <begin position="784"/>
        <end position="793"/>
    </location>
</feature>
<feature type="compositionally biased region" description="Polar residues" evidence="5">
    <location>
        <begin position="860"/>
        <end position="871"/>
    </location>
</feature>
<keyword evidence="3 4" id="KW-0418">Kinase</keyword>